<dbReference type="Gene3D" id="3.40.1170.60">
    <property type="match status" value="1"/>
</dbReference>
<dbReference type="EnsemblPlants" id="Pp3c8_17250V3.2">
    <property type="protein sequence ID" value="Pp3c8_17250V3.2"/>
    <property type="gene ID" value="Pp3c8_17250"/>
</dbReference>
<keyword evidence="8" id="KW-0479">Metal-binding</keyword>
<sequence length="738" mass="79717">MPVARPDSGETRVIAHLDLDCFYVQVEQRKRPELRGKPVAVVQFNPWKGGGLIAVSYEARKCGVLRCMRGDDAKKMCPDIELVQVPTAHGHANVNYYRDAGTEVVEVLSRGGICERASIDEVYLDITEAAAARLIKGLPSLGTLSEEARKTHILGLEEDGENAMTAGEWLCQSNVPRCDALLACGALIVAELRAAVLAETQFTCSAGIGHNKMLAKLTSSMHKPAQQTLIPSSYVPTLLATIPLKKIGHLGGKLGKSLTEDLGVKTPGDLIQFSKLKLQELYGVNTGNWLWDVARGKNGDEVKAKVLPKSISCGKTFAGRTALTNMTSVMYWLGEMCDELQEKLDIDLEVHNRKAKLLVFHAAVQLRGGNPQPGKKFPSKSCPIRYGKEKILADARILFERGLRDFCPVNKSLSPVKGSSNSKCEWAVTALSIGAGGISTIPTGVNSITSFFAAPPRSPEANLSASSPVSPTMCRMPSSDDLEGMAGFLSDGVTKDEECGTLISCSSGERPSCRNLFHSDDDANPDFDVKCTPSFGCIGSPVRQKSSLELSRDHEIPRGCIANPCSSLDGALIQCSPVEDHLSVHCRVETDSHTCAVVSIDSHPVDISLGMKYEATLNPCALGIETEEKASGVVHSHLARSSSKPLAENVNPPSSAGGHGSLVAKATSSPKLKDLWQRNVLKRPSGSWEYRQDEIDEEVLAELPAEIQKELLDSMKRNRAVRPVKRSNIGHFFPSSSK</sequence>
<evidence type="ECO:0000259" key="16">
    <source>
        <dbReference type="PROSITE" id="PS50173"/>
    </source>
</evidence>
<evidence type="ECO:0000256" key="12">
    <source>
        <dbReference type="ARBA" id="ARBA00023242"/>
    </source>
</evidence>
<dbReference type="PANTHER" id="PTHR45873">
    <property type="entry name" value="DNA POLYMERASE ETA"/>
    <property type="match status" value="1"/>
</dbReference>
<gene>
    <name evidence="18" type="primary">LOC112285845</name>
    <name evidence="17" type="ORF">PHYPA_011691</name>
</gene>
<keyword evidence="19" id="KW-1185">Reference proteome</keyword>
<dbReference type="EC" id="2.7.7.7" evidence="5"/>
<dbReference type="FunFam" id="3.30.70.270:FF:000029">
    <property type="entry name" value="DNA polymerase eta"/>
    <property type="match status" value="1"/>
</dbReference>
<evidence type="ECO:0000256" key="3">
    <source>
        <dbReference type="ARBA" id="ARBA00004123"/>
    </source>
</evidence>
<proteinExistence type="inferred from homology"/>
<dbReference type="PaxDb" id="3218-PP1S114_188V6.2"/>
<keyword evidence="7" id="KW-0548">Nucleotidyltransferase</keyword>
<evidence type="ECO:0000256" key="14">
    <source>
        <dbReference type="ARBA" id="ARBA00049244"/>
    </source>
</evidence>
<dbReference type="GO" id="GO:0005634">
    <property type="term" value="C:nucleus"/>
    <property type="evidence" value="ECO:0000318"/>
    <property type="project" value="GO_Central"/>
</dbReference>
<dbReference type="Pfam" id="PF21704">
    <property type="entry name" value="POLH-Rev1_HhH"/>
    <property type="match status" value="1"/>
</dbReference>
<evidence type="ECO:0000313" key="17">
    <source>
        <dbReference type="EMBL" id="PNR49795.1"/>
    </source>
</evidence>
<comment type="cofactor">
    <cofactor evidence="2">
        <name>Mg(2+)</name>
        <dbReference type="ChEBI" id="CHEBI:18420"/>
    </cofactor>
</comment>
<dbReference type="InterPro" id="IPR036775">
    <property type="entry name" value="DNA_pol_Y-fam_lit_finger_sf"/>
</dbReference>
<comment type="cofactor">
    <cofactor evidence="1">
        <name>Mn(2+)</name>
        <dbReference type="ChEBI" id="CHEBI:29035"/>
    </cofactor>
</comment>
<evidence type="ECO:0000256" key="13">
    <source>
        <dbReference type="ARBA" id="ARBA00044975"/>
    </source>
</evidence>
<evidence type="ECO:0000313" key="19">
    <source>
        <dbReference type="Proteomes" id="UP000006727"/>
    </source>
</evidence>
<dbReference type="PANTHER" id="PTHR45873:SF1">
    <property type="entry name" value="DNA POLYMERASE ETA"/>
    <property type="match status" value="1"/>
</dbReference>
<dbReference type="STRING" id="3218.A0A2K1K7P5"/>
<dbReference type="InterPro" id="IPR043128">
    <property type="entry name" value="Rev_trsase/Diguanyl_cyclase"/>
</dbReference>
<evidence type="ECO:0000256" key="4">
    <source>
        <dbReference type="ARBA" id="ARBA00010945"/>
    </source>
</evidence>
<evidence type="ECO:0000256" key="5">
    <source>
        <dbReference type="ARBA" id="ARBA00012417"/>
    </source>
</evidence>
<dbReference type="EnsemblPlants" id="Pp3c8_17250V3.1">
    <property type="protein sequence ID" value="Pp3c8_17250V3.1"/>
    <property type="gene ID" value="Pp3c8_17250"/>
</dbReference>
<keyword evidence="6" id="KW-0808">Transferase</keyword>
<dbReference type="Gramene" id="Pp3c8_17250V3.1">
    <property type="protein sequence ID" value="Pp3c8_17250V3.1"/>
    <property type="gene ID" value="Pp3c8_17250"/>
</dbReference>
<dbReference type="EMBL" id="ABEU02000008">
    <property type="protein sequence ID" value="PNR49795.1"/>
    <property type="molecule type" value="Genomic_DNA"/>
</dbReference>
<evidence type="ECO:0000256" key="1">
    <source>
        <dbReference type="ARBA" id="ARBA00001936"/>
    </source>
</evidence>
<dbReference type="FunFam" id="3.40.1170.60:FF:000003">
    <property type="entry name" value="DNA polymerase eta"/>
    <property type="match status" value="1"/>
</dbReference>
<dbReference type="GO" id="GO:0042276">
    <property type="term" value="P:error-prone translesion synthesis"/>
    <property type="evidence" value="ECO:0000318"/>
    <property type="project" value="GO_Central"/>
</dbReference>
<dbReference type="SUPFAM" id="SSF56672">
    <property type="entry name" value="DNA/RNA polymerases"/>
    <property type="match status" value="1"/>
</dbReference>
<reference evidence="17 19" key="2">
    <citation type="journal article" date="2018" name="Plant J.">
        <title>The Physcomitrella patens chromosome-scale assembly reveals moss genome structure and evolution.</title>
        <authorList>
            <person name="Lang D."/>
            <person name="Ullrich K.K."/>
            <person name="Murat F."/>
            <person name="Fuchs J."/>
            <person name="Jenkins J."/>
            <person name="Haas F.B."/>
            <person name="Piednoel M."/>
            <person name="Gundlach H."/>
            <person name="Van Bel M."/>
            <person name="Meyberg R."/>
            <person name="Vives C."/>
            <person name="Morata J."/>
            <person name="Symeonidi A."/>
            <person name="Hiss M."/>
            <person name="Muchero W."/>
            <person name="Kamisugi Y."/>
            <person name="Saleh O."/>
            <person name="Blanc G."/>
            <person name="Decker E.L."/>
            <person name="van Gessel N."/>
            <person name="Grimwood J."/>
            <person name="Hayes R.D."/>
            <person name="Graham S.W."/>
            <person name="Gunter L.E."/>
            <person name="McDaniel S.F."/>
            <person name="Hoernstein S.N.W."/>
            <person name="Larsson A."/>
            <person name="Li F.W."/>
            <person name="Perroud P.F."/>
            <person name="Phillips J."/>
            <person name="Ranjan P."/>
            <person name="Rokshar D.S."/>
            <person name="Rothfels C.J."/>
            <person name="Schneider L."/>
            <person name="Shu S."/>
            <person name="Stevenson D.W."/>
            <person name="Thummler F."/>
            <person name="Tillich M."/>
            <person name="Villarreal Aguilar J.C."/>
            <person name="Widiez T."/>
            <person name="Wong G.K."/>
            <person name="Wymore A."/>
            <person name="Zhang Y."/>
            <person name="Zimmer A.D."/>
            <person name="Quatrano R.S."/>
            <person name="Mayer K.F.X."/>
            <person name="Goodstein D."/>
            <person name="Casacuberta J.M."/>
            <person name="Vandepoele K."/>
            <person name="Reski R."/>
            <person name="Cuming A.C."/>
            <person name="Tuskan G.A."/>
            <person name="Maumus F."/>
            <person name="Salse J."/>
            <person name="Schmutz J."/>
            <person name="Rensing S.A."/>
        </authorList>
    </citation>
    <scope>NUCLEOTIDE SEQUENCE [LARGE SCALE GENOMIC DNA]</scope>
    <source>
        <strain evidence="18 19">cv. Gransden 2004</strain>
    </source>
</reference>
<dbReference type="GeneID" id="112285845"/>
<dbReference type="RefSeq" id="XP_024382885.1">
    <property type="nucleotide sequence ID" value="XM_024527117.2"/>
</dbReference>
<dbReference type="GO" id="GO:0003684">
    <property type="term" value="F:damaged DNA binding"/>
    <property type="evidence" value="ECO:0007669"/>
    <property type="project" value="InterPro"/>
</dbReference>
<evidence type="ECO:0000256" key="7">
    <source>
        <dbReference type="ARBA" id="ARBA00022695"/>
    </source>
</evidence>
<name>A0A2K1K7P5_PHYPA</name>
<dbReference type="Proteomes" id="UP000006727">
    <property type="component" value="Chromosome 8"/>
</dbReference>
<comment type="catalytic activity">
    <reaction evidence="14">
        <text>DNA(n) + a 2'-deoxyribonucleoside 5'-triphosphate = DNA(n+1) + diphosphate</text>
        <dbReference type="Rhea" id="RHEA:22508"/>
        <dbReference type="Rhea" id="RHEA-COMP:17339"/>
        <dbReference type="Rhea" id="RHEA-COMP:17340"/>
        <dbReference type="ChEBI" id="CHEBI:33019"/>
        <dbReference type="ChEBI" id="CHEBI:61560"/>
        <dbReference type="ChEBI" id="CHEBI:173112"/>
        <dbReference type="EC" id="2.7.7.7"/>
    </reaction>
</comment>
<evidence type="ECO:0000256" key="8">
    <source>
        <dbReference type="ARBA" id="ARBA00022723"/>
    </source>
</evidence>
<feature type="region of interest" description="Disordered" evidence="15">
    <location>
        <begin position="640"/>
        <end position="664"/>
    </location>
</feature>
<keyword evidence="12" id="KW-0539">Nucleus</keyword>
<dbReference type="Gene3D" id="6.10.250.1630">
    <property type="match status" value="1"/>
</dbReference>
<dbReference type="GO" id="GO:0010224">
    <property type="term" value="P:response to UV-B"/>
    <property type="evidence" value="ECO:0007669"/>
    <property type="project" value="EnsemblPlants"/>
</dbReference>
<evidence type="ECO:0000256" key="6">
    <source>
        <dbReference type="ARBA" id="ARBA00022679"/>
    </source>
</evidence>
<evidence type="ECO:0000256" key="11">
    <source>
        <dbReference type="ARBA" id="ARBA00023204"/>
    </source>
</evidence>
<dbReference type="Gene3D" id="1.10.150.20">
    <property type="entry name" value="5' to 3' exonuclease, C-terminal subdomain"/>
    <property type="match status" value="1"/>
</dbReference>
<dbReference type="GO" id="GO:0009314">
    <property type="term" value="P:response to radiation"/>
    <property type="evidence" value="ECO:0000318"/>
    <property type="project" value="GO_Central"/>
</dbReference>
<dbReference type="AlphaFoldDB" id="A0A2K1K7P5"/>
<dbReference type="Gramene" id="Pp3c8_17250V3.2">
    <property type="protein sequence ID" value="Pp3c8_17250V3.2"/>
    <property type="gene ID" value="Pp3c8_17250"/>
</dbReference>
<keyword evidence="11" id="KW-0234">DNA repair</keyword>
<dbReference type="PROSITE" id="PS50173">
    <property type="entry name" value="UMUC"/>
    <property type="match status" value="1"/>
</dbReference>
<dbReference type="Gene3D" id="3.30.1490.100">
    <property type="entry name" value="DNA polymerase, Y-family, little finger domain"/>
    <property type="match status" value="1"/>
</dbReference>
<dbReference type="FunFam" id="1.10.150.20:FF:000014">
    <property type="entry name" value="Polymerase (DNA directed), eta"/>
    <property type="match status" value="1"/>
</dbReference>
<dbReference type="Pfam" id="PF00817">
    <property type="entry name" value="IMS"/>
    <property type="match status" value="1"/>
</dbReference>
<dbReference type="InterPro" id="IPR043502">
    <property type="entry name" value="DNA/RNA_pol_sf"/>
</dbReference>
<evidence type="ECO:0000313" key="18">
    <source>
        <dbReference type="EnsemblPlants" id="Pp3c8_17250V3.1"/>
    </source>
</evidence>
<evidence type="ECO:0000256" key="9">
    <source>
        <dbReference type="ARBA" id="ARBA00022763"/>
    </source>
</evidence>
<accession>A0A2K1K7P5</accession>
<dbReference type="OrthoDB" id="5723at2759"/>
<reference evidence="17 19" key="1">
    <citation type="journal article" date="2008" name="Science">
        <title>The Physcomitrella genome reveals evolutionary insights into the conquest of land by plants.</title>
        <authorList>
            <person name="Rensing S."/>
            <person name="Lang D."/>
            <person name="Zimmer A."/>
            <person name="Terry A."/>
            <person name="Salamov A."/>
            <person name="Shapiro H."/>
            <person name="Nishiyama T."/>
            <person name="Perroud P.-F."/>
            <person name="Lindquist E."/>
            <person name="Kamisugi Y."/>
            <person name="Tanahashi T."/>
            <person name="Sakakibara K."/>
            <person name="Fujita T."/>
            <person name="Oishi K."/>
            <person name="Shin-I T."/>
            <person name="Kuroki Y."/>
            <person name="Toyoda A."/>
            <person name="Suzuki Y."/>
            <person name="Hashimoto A."/>
            <person name="Yamaguchi K."/>
            <person name="Sugano A."/>
            <person name="Kohara Y."/>
            <person name="Fujiyama A."/>
            <person name="Anterola A."/>
            <person name="Aoki S."/>
            <person name="Ashton N."/>
            <person name="Barbazuk W.B."/>
            <person name="Barker E."/>
            <person name="Bennetzen J."/>
            <person name="Bezanilla M."/>
            <person name="Blankenship R."/>
            <person name="Cho S.H."/>
            <person name="Dutcher S."/>
            <person name="Estelle M."/>
            <person name="Fawcett J.A."/>
            <person name="Gundlach H."/>
            <person name="Hanada K."/>
            <person name="Heyl A."/>
            <person name="Hicks K.A."/>
            <person name="Hugh J."/>
            <person name="Lohr M."/>
            <person name="Mayer K."/>
            <person name="Melkozernov A."/>
            <person name="Murata T."/>
            <person name="Nelson D."/>
            <person name="Pils B."/>
            <person name="Prigge M."/>
            <person name="Reiss B."/>
            <person name="Renner T."/>
            <person name="Rombauts S."/>
            <person name="Rushton P."/>
            <person name="Sanderfoot A."/>
            <person name="Schween G."/>
            <person name="Shiu S.-H."/>
            <person name="Stueber K."/>
            <person name="Theodoulou F.L."/>
            <person name="Tu H."/>
            <person name="Van de Peer Y."/>
            <person name="Verrier P.J."/>
            <person name="Waters E."/>
            <person name="Wood A."/>
            <person name="Yang L."/>
            <person name="Cove D."/>
            <person name="Cuming A."/>
            <person name="Hasebe M."/>
            <person name="Lucas S."/>
            <person name="Mishler D.B."/>
            <person name="Reski R."/>
            <person name="Grigoriev I."/>
            <person name="Quatrano R.S."/>
            <person name="Boore J.L."/>
        </authorList>
    </citation>
    <scope>NUCLEOTIDE SEQUENCE [LARGE SCALE GENOMIC DNA]</scope>
    <source>
        <strain evidence="18 19">cv. Gransden 2004</strain>
    </source>
</reference>
<dbReference type="GO" id="GO:0046872">
    <property type="term" value="F:metal ion binding"/>
    <property type="evidence" value="ECO:0007669"/>
    <property type="project" value="UniProtKB-KW"/>
</dbReference>
<comment type="subcellular location">
    <subcellularLocation>
        <location evidence="3">Nucleus</location>
    </subcellularLocation>
</comment>
<dbReference type="FunCoup" id="A0A2K1K7P5">
    <property type="interactions" value="3373"/>
</dbReference>
<evidence type="ECO:0000256" key="15">
    <source>
        <dbReference type="SAM" id="MobiDB-lite"/>
    </source>
</evidence>
<evidence type="ECO:0000256" key="10">
    <source>
        <dbReference type="ARBA" id="ARBA00022842"/>
    </source>
</evidence>
<dbReference type="KEGG" id="ppp:112285845"/>
<dbReference type="GO" id="GO:0006281">
    <property type="term" value="P:DNA repair"/>
    <property type="evidence" value="ECO:0007669"/>
    <property type="project" value="UniProtKB-KW"/>
</dbReference>
<dbReference type="RefSeq" id="XP_024382886.1">
    <property type="nucleotide sequence ID" value="XM_024527118.2"/>
</dbReference>
<dbReference type="GO" id="GO:0009650">
    <property type="term" value="P:UV protection"/>
    <property type="evidence" value="ECO:0007669"/>
    <property type="project" value="EnsemblPlants"/>
</dbReference>
<feature type="domain" description="UmuC" evidence="16">
    <location>
        <begin position="14"/>
        <end position="251"/>
    </location>
</feature>
<keyword evidence="9" id="KW-0227">DNA damage</keyword>
<keyword evidence="10" id="KW-0460">Magnesium</keyword>
<dbReference type="GO" id="GO:0003887">
    <property type="term" value="F:DNA-directed DNA polymerase activity"/>
    <property type="evidence" value="ECO:0000318"/>
    <property type="project" value="GO_Central"/>
</dbReference>
<dbReference type="InterPro" id="IPR001126">
    <property type="entry name" value="UmuC"/>
</dbReference>
<comment type="similarity">
    <text evidence="4">Belongs to the DNA polymerase type-Y family.</text>
</comment>
<dbReference type="Gene3D" id="3.30.70.270">
    <property type="match status" value="1"/>
</dbReference>
<dbReference type="SUPFAM" id="SSF100879">
    <property type="entry name" value="Lesion bypass DNA polymerase (Y-family), little finger domain"/>
    <property type="match status" value="1"/>
</dbReference>
<dbReference type="PIRSF" id="PIRSF036603">
    <property type="entry name" value="DPol_eta"/>
    <property type="match status" value="1"/>
</dbReference>
<dbReference type="InterPro" id="IPR052230">
    <property type="entry name" value="DNA_polymerase_eta"/>
</dbReference>
<reference evidence="18" key="3">
    <citation type="submission" date="2020-12" db="UniProtKB">
        <authorList>
            <consortium name="EnsemblPlants"/>
        </authorList>
    </citation>
    <scope>IDENTIFICATION</scope>
</reference>
<protein>
    <recommendedName>
        <fullName evidence="13">DNA polymerase eta</fullName>
        <ecNumber evidence="5">2.7.7.7</ecNumber>
    </recommendedName>
</protein>
<dbReference type="GO" id="GO:0035861">
    <property type="term" value="C:site of double-strand break"/>
    <property type="evidence" value="ECO:0000318"/>
    <property type="project" value="GO_Central"/>
</dbReference>
<dbReference type="GO" id="GO:0005657">
    <property type="term" value="C:replication fork"/>
    <property type="evidence" value="ECO:0000318"/>
    <property type="project" value="GO_Central"/>
</dbReference>
<organism evidence="17">
    <name type="scientific">Physcomitrium patens</name>
    <name type="common">Spreading-leaved earth moss</name>
    <name type="synonym">Physcomitrella patens</name>
    <dbReference type="NCBI Taxonomy" id="3218"/>
    <lineage>
        <taxon>Eukaryota</taxon>
        <taxon>Viridiplantae</taxon>
        <taxon>Streptophyta</taxon>
        <taxon>Embryophyta</taxon>
        <taxon>Bryophyta</taxon>
        <taxon>Bryophytina</taxon>
        <taxon>Bryopsida</taxon>
        <taxon>Funariidae</taxon>
        <taxon>Funariales</taxon>
        <taxon>Funariaceae</taxon>
        <taxon>Physcomitrium</taxon>
    </lineage>
</organism>
<evidence type="ECO:0000256" key="2">
    <source>
        <dbReference type="ARBA" id="ARBA00001946"/>
    </source>
</evidence>